<accession>A0A423MS40</accession>
<dbReference type="RefSeq" id="WP_185052028.1">
    <property type="nucleotide sequence ID" value="NZ_MOBY01000033.1"/>
</dbReference>
<sequence>MATIIGVHGIGHQFSGEHSLGEQWLPAIKDGLARAGKTLPDEILFKCAFYGDLFRPEGKGAIPPYSARDVDAWEAQLLESWWAEAVRTDPGVRAPHELTKTSAMSVVQKALDALTRSKFFAGVLEKVMINNLKQVHRYFHDRAIRLAARARIEELVTDDTRVIIAHSLGSVVAYEALCANPQWPVRHLITLGSPLGIRNLIFDALEPAPLRELGSWPGSVEHWTNISDSSDVVALAKRLEPLFMPRIVDVSVGNGMKVHDVSRYLTTREVGDAIAAAL</sequence>
<dbReference type="SUPFAM" id="SSF53474">
    <property type="entry name" value="alpha/beta-Hydrolases"/>
    <property type="match status" value="1"/>
</dbReference>
<proteinExistence type="predicted"/>
<comment type="caution">
    <text evidence="1">The sequence shown here is derived from an EMBL/GenBank/DDBJ whole genome shotgun (WGS) entry which is preliminary data.</text>
</comment>
<dbReference type="Proteomes" id="UP000283650">
    <property type="component" value="Unassembled WGS sequence"/>
</dbReference>
<protein>
    <recommendedName>
        <fullName evidence="3">Serine peptidase</fullName>
    </recommendedName>
</protein>
<dbReference type="InterPro" id="IPR029058">
    <property type="entry name" value="AB_hydrolase_fold"/>
</dbReference>
<dbReference type="Gene3D" id="3.40.50.1820">
    <property type="entry name" value="alpha/beta hydrolase"/>
    <property type="match status" value="1"/>
</dbReference>
<evidence type="ECO:0008006" key="3">
    <source>
        <dbReference type="Google" id="ProtNLM"/>
    </source>
</evidence>
<dbReference type="EMBL" id="MOBY01000033">
    <property type="protein sequence ID" value="RON88093.1"/>
    <property type="molecule type" value="Genomic_DNA"/>
</dbReference>
<evidence type="ECO:0000313" key="1">
    <source>
        <dbReference type="EMBL" id="RON88093.1"/>
    </source>
</evidence>
<evidence type="ECO:0000313" key="2">
    <source>
        <dbReference type="Proteomes" id="UP000283650"/>
    </source>
</evidence>
<name>A0A423MS40_PSEFL</name>
<reference evidence="1 2" key="1">
    <citation type="submission" date="2016-10" db="EMBL/GenBank/DDBJ databases">
        <title>Comparative genome analysis of multiple Pseudomonas spp. focuses on biocontrol and plant growth promoting traits.</title>
        <authorList>
            <person name="Tao X.-Y."/>
            <person name="Taylor C.G."/>
        </authorList>
    </citation>
    <scope>NUCLEOTIDE SEQUENCE [LARGE SCALE GENOMIC DNA]</scope>
    <source>
        <strain evidence="1 2">2F9</strain>
    </source>
</reference>
<gene>
    <name evidence="1" type="ORF">BK672_28330</name>
</gene>
<dbReference type="AlphaFoldDB" id="A0A423MS40"/>
<organism evidence="1 2">
    <name type="scientific">Pseudomonas fluorescens</name>
    <dbReference type="NCBI Taxonomy" id="294"/>
    <lineage>
        <taxon>Bacteria</taxon>
        <taxon>Pseudomonadati</taxon>
        <taxon>Pseudomonadota</taxon>
        <taxon>Gammaproteobacteria</taxon>
        <taxon>Pseudomonadales</taxon>
        <taxon>Pseudomonadaceae</taxon>
        <taxon>Pseudomonas</taxon>
    </lineage>
</organism>